<evidence type="ECO:0000256" key="5">
    <source>
        <dbReference type="ARBA" id="ARBA00023237"/>
    </source>
</evidence>
<dbReference type="PANTHER" id="PTHR30026:SF20">
    <property type="entry name" value="OUTER MEMBRANE PROTEIN TOLC"/>
    <property type="match status" value="1"/>
</dbReference>
<gene>
    <name evidence="7" type="ORF">COT42_01815</name>
</gene>
<dbReference type="Proteomes" id="UP000231343">
    <property type="component" value="Unassembled WGS sequence"/>
</dbReference>
<dbReference type="GO" id="GO:0015562">
    <property type="term" value="F:efflux transmembrane transporter activity"/>
    <property type="evidence" value="ECO:0007669"/>
    <property type="project" value="InterPro"/>
</dbReference>
<organism evidence="7 8">
    <name type="scientific">Candidatus Saganbacteria bacterium CG08_land_8_20_14_0_20_45_16</name>
    <dbReference type="NCBI Taxonomy" id="2014293"/>
    <lineage>
        <taxon>Bacteria</taxon>
        <taxon>Bacillati</taxon>
        <taxon>Saganbacteria</taxon>
    </lineage>
</organism>
<dbReference type="PANTHER" id="PTHR30026">
    <property type="entry name" value="OUTER MEMBRANE PROTEIN TOLC"/>
    <property type="match status" value="1"/>
</dbReference>
<evidence type="ECO:0000256" key="2">
    <source>
        <dbReference type="ARBA" id="ARBA00022452"/>
    </source>
</evidence>
<feature type="signal peptide" evidence="6">
    <location>
        <begin position="1"/>
        <end position="22"/>
    </location>
</feature>
<dbReference type="Gene3D" id="1.20.1600.10">
    <property type="entry name" value="Outer membrane efflux proteins (OEP)"/>
    <property type="match status" value="1"/>
</dbReference>
<keyword evidence="3" id="KW-0812">Transmembrane</keyword>
<accession>A0A2H0Y0W1</accession>
<evidence type="ECO:0000256" key="4">
    <source>
        <dbReference type="ARBA" id="ARBA00023136"/>
    </source>
</evidence>
<evidence type="ECO:0008006" key="9">
    <source>
        <dbReference type="Google" id="ProtNLM"/>
    </source>
</evidence>
<keyword evidence="6" id="KW-0732">Signal</keyword>
<keyword evidence="4" id="KW-0472">Membrane</keyword>
<dbReference type="InterPro" id="IPR051906">
    <property type="entry name" value="TolC-like"/>
</dbReference>
<evidence type="ECO:0000256" key="1">
    <source>
        <dbReference type="ARBA" id="ARBA00004442"/>
    </source>
</evidence>
<keyword evidence="2" id="KW-1134">Transmembrane beta strand</keyword>
<dbReference type="GO" id="GO:0009279">
    <property type="term" value="C:cell outer membrane"/>
    <property type="evidence" value="ECO:0007669"/>
    <property type="project" value="UniProtKB-SubCell"/>
</dbReference>
<reference evidence="7 8" key="1">
    <citation type="submission" date="2017-09" db="EMBL/GenBank/DDBJ databases">
        <title>Depth-based differentiation of microbial function through sediment-hosted aquifers and enrichment of novel symbionts in the deep terrestrial subsurface.</title>
        <authorList>
            <person name="Probst A.J."/>
            <person name="Ladd B."/>
            <person name="Jarett J.K."/>
            <person name="Geller-Mcgrath D.E."/>
            <person name="Sieber C.M."/>
            <person name="Emerson J.B."/>
            <person name="Anantharaman K."/>
            <person name="Thomas B.C."/>
            <person name="Malmstrom R."/>
            <person name="Stieglmeier M."/>
            <person name="Klingl A."/>
            <person name="Woyke T."/>
            <person name="Ryan C.M."/>
            <person name="Banfield J.F."/>
        </authorList>
    </citation>
    <scope>NUCLEOTIDE SEQUENCE [LARGE SCALE GENOMIC DNA]</scope>
    <source>
        <strain evidence="7">CG08_land_8_20_14_0_20_45_16</strain>
    </source>
</reference>
<evidence type="ECO:0000313" key="7">
    <source>
        <dbReference type="EMBL" id="PIS31120.1"/>
    </source>
</evidence>
<evidence type="ECO:0000256" key="6">
    <source>
        <dbReference type="SAM" id="SignalP"/>
    </source>
</evidence>
<protein>
    <recommendedName>
        <fullName evidence="9">TolC family protein</fullName>
    </recommendedName>
</protein>
<sequence>MLKRISVSVILLITIFTLSARAEEVLTLDSFIKTAIQNNPAYQASAKEYLVAIEANKSAHALEDWNLIAAGVLTGASASPTGGFSPTYQQVATYSLGAEKYIAATGTTIKIEHSNARYVAEYPTMTIPGLGTLDISPRTPSYSPSLSIQIVQPLMKNGFGLAAKNGLKLSDYATKLATLKLSEDWEDFITRLHNEYLTWQLCHINVKLYQEKTKKVETQLSLTQKQVGYGLSEELDLVQMKQKLQGYKLMLEQSKMACQNQTQNILLLIGKEQNQELLPAKFKKDGSVLSESAALTYLAQSSNIKQTTNLLVEMQSTTLDTKKDATKPEVNLIGEFKPKGYGYGFSDSLSTIGNYAEYTLTVSASRPLANYQAKADAKQAELEYEKTLKTQENTLLNSKMGLTTLYTNLEYLTTMVELNNKNLELAQKRLTLEQKKFSQGRSSVYFLLQGEDDVLAAENSLNETIFAREKVINQIKALTDRYLVEYKDVLTL</sequence>
<dbReference type="GO" id="GO:0015288">
    <property type="term" value="F:porin activity"/>
    <property type="evidence" value="ECO:0007669"/>
    <property type="project" value="TreeGrafter"/>
</dbReference>
<proteinExistence type="predicted"/>
<name>A0A2H0Y0W1_UNCSA</name>
<feature type="chain" id="PRO_5013883836" description="TolC family protein" evidence="6">
    <location>
        <begin position="23"/>
        <end position="492"/>
    </location>
</feature>
<keyword evidence="5" id="KW-0998">Cell outer membrane</keyword>
<comment type="caution">
    <text evidence="7">The sequence shown here is derived from an EMBL/GenBank/DDBJ whole genome shotgun (WGS) entry which is preliminary data.</text>
</comment>
<dbReference type="SUPFAM" id="SSF56954">
    <property type="entry name" value="Outer membrane efflux proteins (OEP)"/>
    <property type="match status" value="1"/>
</dbReference>
<evidence type="ECO:0000256" key="3">
    <source>
        <dbReference type="ARBA" id="ARBA00022692"/>
    </source>
</evidence>
<comment type="subcellular location">
    <subcellularLocation>
        <location evidence="1">Cell outer membrane</location>
    </subcellularLocation>
</comment>
<evidence type="ECO:0000313" key="8">
    <source>
        <dbReference type="Proteomes" id="UP000231343"/>
    </source>
</evidence>
<dbReference type="EMBL" id="PEYM01000037">
    <property type="protein sequence ID" value="PIS31120.1"/>
    <property type="molecule type" value="Genomic_DNA"/>
</dbReference>
<dbReference type="AlphaFoldDB" id="A0A2H0Y0W1"/>
<dbReference type="GO" id="GO:1990281">
    <property type="term" value="C:efflux pump complex"/>
    <property type="evidence" value="ECO:0007669"/>
    <property type="project" value="TreeGrafter"/>
</dbReference>